<dbReference type="AlphaFoldDB" id="A0A1K1RW23"/>
<name>A0A1K1RW23_9FLAO</name>
<dbReference type="STRING" id="1150368.SAMN02927921_04109"/>
<sequence length="57" mass="6051">MAPTPQRVLSSCSSDFGPQGQNHIAPVFTGRLSWDGTAKRKVKPKGAAVHWGCDALS</sequence>
<dbReference type="RefSeq" id="WP_175545842.1">
    <property type="nucleotide sequence ID" value="NZ_FPJE01000038.1"/>
</dbReference>
<dbReference type="Proteomes" id="UP000182248">
    <property type="component" value="Unassembled WGS sequence"/>
</dbReference>
<proteinExistence type="predicted"/>
<gene>
    <name evidence="2" type="ORF">SAMN02927921_04109</name>
</gene>
<evidence type="ECO:0000313" key="2">
    <source>
        <dbReference type="EMBL" id="SFW76352.1"/>
    </source>
</evidence>
<feature type="region of interest" description="Disordered" evidence="1">
    <location>
        <begin position="1"/>
        <end position="20"/>
    </location>
</feature>
<protein>
    <submittedName>
        <fullName evidence="2">Uncharacterized protein</fullName>
    </submittedName>
</protein>
<evidence type="ECO:0000313" key="3">
    <source>
        <dbReference type="Proteomes" id="UP000182248"/>
    </source>
</evidence>
<evidence type="ECO:0000256" key="1">
    <source>
        <dbReference type="SAM" id="MobiDB-lite"/>
    </source>
</evidence>
<reference evidence="2 3" key="1">
    <citation type="submission" date="2016-11" db="EMBL/GenBank/DDBJ databases">
        <authorList>
            <person name="Jaros S."/>
            <person name="Januszkiewicz K."/>
            <person name="Wedrychowicz H."/>
        </authorList>
    </citation>
    <scope>NUCLEOTIDE SEQUENCE [LARGE SCALE GENOMIC DNA]</scope>
    <source>
        <strain evidence="2 3">CGMCC 1.12145</strain>
    </source>
</reference>
<feature type="compositionally biased region" description="Polar residues" evidence="1">
    <location>
        <begin position="7"/>
        <end position="20"/>
    </location>
</feature>
<keyword evidence="3" id="KW-1185">Reference proteome</keyword>
<dbReference type="EMBL" id="FPJE01000038">
    <property type="protein sequence ID" value="SFW76352.1"/>
    <property type="molecule type" value="Genomic_DNA"/>
</dbReference>
<organism evidence="2 3">
    <name type="scientific">Sinomicrobium oceani</name>
    <dbReference type="NCBI Taxonomy" id="1150368"/>
    <lineage>
        <taxon>Bacteria</taxon>
        <taxon>Pseudomonadati</taxon>
        <taxon>Bacteroidota</taxon>
        <taxon>Flavobacteriia</taxon>
        <taxon>Flavobacteriales</taxon>
        <taxon>Flavobacteriaceae</taxon>
        <taxon>Sinomicrobium</taxon>
    </lineage>
</organism>
<accession>A0A1K1RW23</accession>